<evidence type="ECO:0000256" key="1">
    <source>
        <dbReference type="SAM" id="MobiDB-lite"/>
    </source>
</evidence>
<dbReference type="PANTHER" id="PTHR42037">
    <property type="match status" value="1"/>
</dbReference>
<dbReference type="InterPro" id="IPR027796">
    <property type="entry name" value="OTT_1508_deam-like"/>
</dbReference>
<feature type="compositionally biased region" description="Basic and acidic residues" evidence="1">
    <location>
        <begin position="684"/>
        <end position="702"/>
    </location>
</feature>
<feature type="compositionally biased region" description="Basic and acidic residues" evidence="1">
    <location>
        <begin position="510"/>
        <end position="531"/>
    </location>
</feature>
<protein>
    <submittedName>
        <fullName evidence="2">Uncharacterized protein</fullName>
    </submittedName>
</protein>
<feature type="compositionally biased region" description="Basic and acidic residues" evidence="1">
    <location>
        <begin position="539"/>
        <end position="578"/>
    </location>
</feature>
<feature type="compositionally biased region" description="Basic and acidic residues" evidence="1">
    <location>
        <begin position="464"/>
        <end position="500"/>
    </location>
</feature>
<gene>
    <name evidence="2" type="ORF">HDK90DRAFT_523243</name>
</gene>
<dbReference type="PANTHER" id="PTHR42037:SF1">
    <property type="match status" value="1"/>
</dbReference>
<feature type="compositionally biased region" description="Basic and acidic residues" evidence="1">
    <location>
        <begin position="624"/>
        <end position="675"/>
    </location>
</feature>
<name>A0ABR1YVC6_9PEZI</name>
<feature type="compositionally biased region" description="Basic residues" evidence="1">
    <location>
        <begin position="584"/>
        <end position="600"/>
    </location>
</feature>
<comment type="caution">
    <text evidence="2">The sequence shown here is derived from an EMBL/GenBank/DDBJ whole genome shotgun (WGS) entry which is preliminary data.</text>
</comment>
<evidence type="ECO:0000313" key="2">
    <source>
        <dbReference type="EMBL" id="KAK8240125.1"/>
    </source>
</evidence>
<feature type="region of interest" description="Disordered" evidence="1">
    <location>
        <begin position="442"/>
        <end position="725"/>
    </location>
</feature>
<feature type="compositionally biased region" description="Polar residues" evidence="1">
    <location>
        <begin position="451"/>
        <end position="461"/>
    </location>
</feature>
<proteinExistence type="predicted"/>
<dbReference type="Proteomes" id="UP001492380">
    <property type="component" value="Unassembled WGS sequence"/>
</dbReference>
<feature type="region of interest" description="Disordered" evidence="1">
    <location>
        <begin position="1"/>
        <end position="31"/>
    </location>
</feature>
<evidence type="ECO:0000313" key="3">
    <source>
        <dbReference type="Proteomes" id="UP001492380"/>
    </source>
</evidence>
<reference evidence="2 3" key="1">
    <citation type="submission" date="2024-04" db="EMBL/GenBank/DDBJ databases">
        <title>Phyllosticta paracitricarpa is synonymous to the EU quarantine fungus P. citricarpa based on phylogenomic analyses.</title>
        <authorList>
            <consortium name="Lawrence Berkeley National Laboratory"/>
            <person name="Van Ingen-Buijs V.A."/>
            <person name="Van Westerhoven A.C."/>
            <person name="Haridas S."/>
            <person name="Skiadas P."/>
            <person name="Martin F."/>
            <person name="Groenewald J.Z."/>
            <person name="Crous P.W."/>
            <person name="Seidl M.F."/>
        </authorList>
    </citation>
    <scope>NUCLEOTIDE SEQUENCE [LARGE SCALE GENOMIC DNA]</scope>
    <source>
        <strain evidence="2 3">CBS 123374</strain>
    </source>
</reference>
<organism evidence="2 3">
    <name type="scientific">Phyllosticta capitalensis</name>
    <dbReference type="NCBI Taxonomy" id="121624"/>
    <lineage>
        <taxon>Eukaryota</taxon>
        <taxon>Fungi</taxon>
        <taxon>Dikarya</taxon>
        <taxon>Ascomycota</taxon>
        <taxon>Pezizomycotina</taxon>
        <taxon>Dothideomycetes</taxon>
        <taxon>Dothideomycetes incertae sedis</taxon>
        <taxon>Botryosphaeriales</taxon>
        <taxon>Phyllostictaceae</taxon>
        <taxon>Phyllosticta</taxon>
    </lineage>
</organism>
<dbReference type="EMBL" id="JBBWRZ010000003">
    <property type="protein sequence ID" value="KAK8240125.1"/>
    <property type="molecule type" value="Genomic_DNA"/>
</dbReference>
<keyword evidence="3" id="KW-1185">Reference proteome</keyword>
<accession>A0ABR1YVC6</accession>
<dbReference type="Pfam" id="PF14441">
    <property type="entry name" value="OTT_1508_deam"/>
    <property type="match status" value="1"/>
</dbReference>
<sequence>MPNRKKSSPRSKSSDCDLGATSSPGMPRLDPRHRLLSRFYEPLILLYTLGQTRGERVSESRDASLENLSDERLRQLFLNHLAYSCDYEKGGDTVTAVALESRPQGPRYWISANKGPGEKVKHFVEGLLQVLGELARNPDDITERDLYSVARDCISFGHHRIKDYWSLLRPQRRRCLRTLSNTDSHRKLQRWLERIPFNPENVFQICKWAHEARQTGQMHVLRAHKDQALSDDSVHASPFQLTRHYIGRLGYHFQVAATCIAAAQRLPQLFKGFEVCCLKAAPSSHNLPVADVRQTFDSVVLRMLPSGSTEDVRRYQNNLVIMDRKFNLYSRFLASYEEKNFRPRVHCELALLEHFYANNLESFERDKFIGCSKPACYCCALYLQNHPGGFAKPASHQKIYLNWCPPDSVFKDPENSRTHQHDILNKMISLLRTEALRQISDCSGPTRWHPDSTTGITNSSGRLVDGERSSKVEKTQPEKKNKGKEKEPRPLVDSERNEKKNGKKAQRPFVDGERSSRVERTQTKIKKEGKENSQCPLVDRQRSLKVEGTQPKKEKKGKETAQRPFVSRERSLKAEKAQPEGTNKGKKKKKKKKKGKKKAQRPLVAGQRSLKAEGTQLQKKKKGKEAAQRPLMDGERSLKVEKAQLKKKKKETENGEIFEIRGDKTKEKQEREKEGPVSISRQAEVFESREGKTKEESGRDRTASIGEWGEAFDRTEGAAKDICGP</sequence>